<dbReference type="Gene3D" id="3.60.21.10">
    <property type="match status" value="1"/>
</dbReference>
<organism evidence="2 3">
    <name type="scientific">Carpinus fangiana</name>
    <dbReference type="NCBI Taxonomy" id="176857"/>
    <lineage>
        <taxon>Eukaryota</taxon>
        <taxon>Viridiplantae</taxon>
        <taxon>Streptophyta</taxon>
        <taxon>Embryophyta</taxon>
        <taxon>Tracheophyta</taxon>
        <taxon>Spermatophyta</taxon>
        <taxon>Magnoliopsida</taxon>
        <taxon>eudicotyledons</taxon>
        <taxon>Gunneridae</taxon>
        <taxon>Pentapetalae</taxon>
        <taxon>rosids</taxon>
        <taxon>fabids</taxon>
        <taxon>Fagales</taxon>
        <taxon>Betulaceae</taxon>
        <taxon>Carpinus</taxon>
    </lineage>
</organism>
<evidence type="ECO:0000313" key="2">
    <source>
        <dbReference type="EMBL" id="KAB8345850.1"/>
    </source>
</evidence>
<dbReference type="Proteomes" id="UP000327013">
    <property type="component" value="Unassembled WGS sequence"/>
</dbReference>
<dbReference type="EMBL" id="VIBQ01000013">
    <property type="protein sequence ID" value="KAB8345850.1"/>
    <property type="molecule type" value="Genomic_DNA"/>
</dbReference>
<reference evidence="2 3" key="1">
    <citation type="submission" date="2019-06" db="EMBL/GenBank/DDBJ databases">
        <title>A chromosomal-level reference genome of Carpinus fangiana (Coryloideae, Betulaceae).</title>
        <authorList>
            <person name="Yang X."/>
            <person name="Wang Z."/>
            <person name="Zhang L."/>
            <person name="Hao G."/>
            <person name="Liu J."/>
            <person name="Yang Y."/>
        </authorList>
    </citation>
    <scope>NUCLEOTIDE SEQUENCE [LARGE SCALE GENOMIC DNA]</scope>
    <source>
        <strain evidence="2">Cfa_2016G</strain>
        <tissue evidence="2">Leaf</tissue>
    </source>
</reference>
<protein>
    <recommendedName>
        <fullName evidence="1">Calcineurin-like phosphoesterase domain-containing protein</fullName>
    </recommendedName>
</protein>
<evidence type="ECO:0000313" key="3">
    <source>
        <dbReference type="Proteomes" id="UP000327013"/>
    </source>
</evidence>
<feature type="domain" description="Calcineurin-like phosphoesterase" evidence="1">
    <location>
        <begin position="69"/>
        <end position="293"/>
    </location>
</feature>
<evidence type="ECO:0000259" key="1">
    <source>
        <dbReference type="Pfam" id="PF00149"/>
    </source>
</evidence>
<accession>A0A5N6KTL6</accession>
<proteinExistence type="predicted"/>
<comment type="caution">
    <text evidence="2">The sequence shown here is derived from an EMBL/GenBank/DDBJ whole genome shotgun (WGS) entry which is preliminary data.</text>
</comment>
<dbReference type="AlphaFoldDB" id="A0A5N6KTL6"/>
<dbReference type="InterPro" id="IPR029052">
    <property type="entry name" value="Metallo-depent_PP-like"/>
</dbReference>
<dbReference type="SUPFAM" id="SSF56300">
    <property type="entry name" value="Metallo-dependent phosphatases"/>
    <property type="match status" value="1"/>
</dbReference>
<dbReference type="PANTHER" id="PTHR37844">
    <property type="entry name" value="SER/THR PROTEIN PHOSPHATASE SUPERFAMILY (AFU_ORTHOLOGUE AFUA_1G14840)"/>
    <property type="match status" value="1"/>
</dbReference>
<sequence length="330" mass="37495">MRKSVLVVHHQRQAICLPMSALPGAAIWKRALKRNLSNFLQLDSLSYSYNGRSHKAFSYIMGSCQFQLTSDLHLETPKAYDIYEIKPSAPYLALLGDIGCVKDEGLMTFLETQLLQFRLVFFLFGNHEPYGKDWAHTKNTMQEFANRMRQRRASNPSLGEFVILDQTRYDISNDVTVLGCTLFSLVGPTKNDMDHVSFGLNDFYDIAGWTVEQHNEAHSTDLRWLNAQVTTISRAEPSRKIVIMTHHSPTQDPRAIDPAHAHSPITSGFSTNMSDQPCCTNPNVRVWMYGHTHFNCDFQLNGTSLRVVTNQRGYYFAQSSGFMADKVIDI</sequence>
<dbReference type="GO" id="GO:0016787">
    <property type="term" value="F:hydrolase activity"/>
    <property type="evidence" value="ECO:0007669"/>
    <property type="project" value="InterPro"/>
</dbReference>
<dbReference type="OrthoDB" id="550558at2759"/>
<dbReference type="InterPro" id="IPR004843">
    <property type="entry name" value="Calcineurin-like_PHP"/>
</dbReference>
<name>A0A5N6KTL6_9ROSI</name>
<keyword evidence="3" id="KW-1185">Reference proteome</keyword>
<gene>
    <name evidence="2" type="ORF">FH972_022905</name>
</gene>
<dbReference type="Pfam" id="PF00149">
    <property type="entry name" value="Metallophos"/>
    <property type="match status" value="1"/>
</dbReference>
<dbReference type="PANTHER" id="PTHR37844:SF2">
    <property type="entry name" value="SER_THR PROTEIN PHOSPHATASE SUPERFAMILY (AFU_ORTHOLOGUE AFUA_1G14840)"/>
    <property type="match status" value="1"/>
</dbReference>